<dbReference type="InterPro" id="IPR056019">
    <property type="entry name" value="DUF7598"/>
</dbReference>
<comment type="caution">
    <text evidence="4">The sequence shown here is derived from an EMBL/GenBank/DDBJ whole genome shotgun (WGS) entry which is preliminary data.</text>
</comment>
<accession>A0A9W4ULX0</accession>
<dbReference type="Pfam" id="PF24535">
    <property type="entry name" value="DUF7598"/>
    <property type="match status" value="1"/>
</dbReference>
<feature type="transmembrane region" description="Helical" evidence="2">
    <location>
        <begin position="20"/>
        <end position="40"/>
    </location>
</feature>
<keyword evidence="2" id="KW-1133">Transmembrane helix</keyword>
<evidence type="ECO:0000256" key="1">
    <source>
        <dbReference type="SAM" id="MobiDB-lite"/>
    </source>
</evidence>
<feature type="compositionally biased region" description="Polar residues" evidence="1">
    <location>
        <begin position="189"/>
        <end position="202"/>
    </location>
</feature>
<feature type="region of interest" description="Disordered" evidence="1">
    <location>
        <begin position="189"/>
        <end position="245"/>
    </location>
</feature>
<sequence>MALLSAEHLAGPGYIILNVIRALNIIALCSVIASSVVMLVKTFIVSKFFFFDATSHVVTGFVGMFLVISECSLFRGWFAKNWPMLSPSHGFVFLGVSMMVLGLNMLGNMNKEATSQDSLGMPFWRLLVASGCLAIVIGFFNVVSSFVFRDTSRHITARRVRSHGAISLTSYPDDIESQSLYDTKHKPFSLSSQHTGSASSRIGGTPPYPASRIGTPPIDMGSPSQSFTSPKPGSTHEKNNNTFSQFDFNPIHAFRNARQSFLPPSYHSPSTTNNDNNKRASSLYSRSTSGQTKRSFWLKRRERDSVDTVPHVPEISMPLNSNPQFAYLTKPSLAHHPSVRSREQDFADNKF</sequence>
<name>A0A9W4ULX0_9PLEO</name>
<keyword evidence="2" id="KW-0812">Transmembrane</keyword>
<dbReference type="Proteomes" id="UP001152607">
    <property type="component" value="Unassembled WGS sequence"/>
</dbReference>
<protein>
    <recommendedName>
        <fullName evidence="3">DUF7598 domain-containing protein</fullName>
    </recommendedName>
</protein>
<dbReference type="OrthoDB" id="5327148at2759"/>
<proteinExistence type="predicted"/>
<feature type="transmembrane region" description="Helical" evidence="2">
    <location>
        <begin position="49"/>
        <end position="68"/>
    </location>
</feature>
<gene>
    <name evidence="4" type="ORF">PDIGIT_LOCUS11508</name>
</gene>
<keyword evidence="5" id="KW-1185">Reference proteome</keyword>
<evidence type="ECO:0000313" key="5">
    <source>
        <dbReference type="Proteomes" id="UP001152607"/>
    </source>
</evidence>
<evidence type="ECO:0000313" key="4">
    <source>
        <dbReference type="EMBL" id="CAI6338380.1"/>
    </source>
</evidence>
<feature type="compositionally biased region" description="Polar residues" evidence="1">
    <location>
        <begin position="222"/>
        <end position="232"/>
    </location>
</feature>
<feature type="compositionally biased region" description="Polar residues" evidence="1">
    <location>
        <begin position="267"/>
        <end position="294"/>
    </location>
</feature>
<feature type="domain" description="DUF7598" evidence="3">
    <location>
        <begin position="13"/>
        <end position="147"/>
    </location>
</feature>
<reference evidence="4" key="1">
    <citation type="submission" date="2023-01" db="EMBL/GenBank/DDBJ databases">
        <authorList>
            <person name="Van Ghelder C."/>
            <person name="Rancurel C."/>
        </authorList>
    </citation>
    <scope>NUCLEOTIDE SEQUENCE</scope>
    <source>
        <strain evidence="4">CNCM I-4278</strain>
    </source>
</reference>
<dbReference type="EMBL" id="CAOQHR010000008">
    <property type="protein sequence ID" value="CAI6338380.1"/>
    <property type="molecule type" value="Genomic_DNA"/>
</dbReference>
<evidence type="ECO:0000256" key="2">
    <source>
        <dbReference type="SAM" id="Phobius"/>
    </source>
</evidence>
<keyword evidence="2" id="KW-0472">Membrane</keyword>
<organism evidence="4 5">
    <name type="scientific">Periconia digitata</name>
    <dbReference type="NCBI Taxonomy" id="1303443"/>
    <lineage>
        <taxon>Eukaryota</taxon>
        <taxon>Fungi</taxon>
        <taxon>Dikarya</taxon>
        <taxon>Ascomycota</taxon>
        <taxon>Pezizomycotina</taxon>
        <taxon>Dothideomycetes</taxon>
        <taxon>Pleosporomycetidae</taxon>
        <taxon>Pleosporales</taxon>
        <taxon>Massarineae</taxon>
        <taxon>Periconiaceae</taxon>
        <taxon>Periconia</taxon>
    </lineage>
</organism>
<evidence type="ECO:0000259" key="3">
    <source>
        <dbReference type="Pfam" id="PF24535"/>
    </source>
</evidence>
<feature type="region of interest" description="Disordered" evidence="1">
    <location>
        <begin position="261"/>
        <end position="295"/>
    </location>
</feature>
<feature type="transmembrane region" description="Helical" evidence="2">
    <location>
        <begin position="88"/>
        <end position="106"/>
    </location>
</feature>
<feature type="transmembrane region" description="Helical" evidence="2">
    <location>
        <begin position="126"/>
        <end position="148"/>
    </location>
</feature>
<dbReference type="AlphaFoldDB" id="A0A9W4ULX0"/>